<organism evidence="9 10">
    <name type="scientific">Streptantibioticus rubrisoli</name>
    <dbReference type="NCBI Taxonomy" id="1387313"/>
    <lineage>
        <taxon>Bacteria</taxon>
        <taxon>Bacillati</taxon>
        <taxon>Actinomycetota</taxon>
        <taxon>Actinomycetes</taxon>
        <taxon>Kitasatosporales</taxon>
        <taxon>Streptomycetaceae</taxon>
        <taxon>Streptantibioticus</taxon>
    </lineage>
</organism>
<evidence type="ECO:0000256" key="5">
    <source>
        <dbReference type="ARBA" id="ARBA00022801"/>
    </source>
</evidence>
<keyword evidence="6" id="KW-0843">Virulence</keyword>
<dbReference type="Gene3D" id="3.40.720.10">
    <property type="entry name" value="Alkaline Phosphatase, subunit A"/>
    <property type="match status" value="2"/>
</dbReference>
<evidence type="ECO:0000256" key="3">
    <source>
        <dbReference type="ARBA" id="ARBA00012018"/>
    </source>
</evidence>
<dbReference type="Pfam" id="PF04185">
    <property type="entry name" value="Phosphoesterase"/>
    <property type="match status" value="1"/>
</dbReference>
<dbReference type="PROSITE" id="PS51318">
    <property type="entry name" value="TAT"/>
    <property type="match status" value="1"/>
</dbReference>
<keyword evidence="4" id="KW-0964">Secreted</keyword>
<dbReference type="NCBIfam" id="TIGR03396">
    <property type="entry name" value="PC_PLC"/>
    <property type="match status" value="1"/>
</dbReference>
<comment type="catalytic activity">
    <reaction evidence="7">
        <text>a 1,2-diacyl-sn-glycero-3-phosphocholine + H2O = phosphocholine + a 1,2-diacyl-sn-glycerol + H(+)</text>
        <dbReference type="Rhea" id="RHEA:10604"/>
        <dbReference type="ChEBI" id="CHEBI:15377"/>
        <dbReference type="ChEBI" id="CHEBI:15378"/>
        <dbReference type="ChEBI" id="CHEBI:17815"/>
        <dbReference type="ChEBI" id="CHEBI:57643"/>
        <dbReference type="ChEBI" id="CHEBI:295975"/>
        <dbReference type="EC" id="3.1.4.3"/>
    </reaction>
    <physiologicalReaction direction="left-to-right" evidence="7">
        <dbReference type="Rhea" id="RHEA:10605"/>
    </physiologicalReaction>
</comment>
<dbReference type="InterPro" id="IPR017767">
    <property type="entry name" value="PC-PLC"/>
</dbReference>
<dbReference type="InterPro" id="IPR008475">
    <property type="entry name" value="PLipase_C_C"/>
</dbReference>
<feature type="domain" description="Bacterial phospholipase C C-terminal" evidence="8">
    <location>
        <begin position="482"/>
        <end position="557"/>
    </location>
</feature>
<evidence type="ECO:0000256" key="2">
    <source>
        <dbReference type="ARBA" id="ARBA00009717"/>
    </source>
</evidence>
<evidence type="ECO:0000256" key="4">
    <source>
        <dbReference type="ARBA" id="ARBA00022512"/>
    </source>
</evidence>
<evidence type="ECO:0000313" key="10">
    <source>
        <dbReference type="Proteomes" id="UP001206206"/>
    </source>
</evidence>
<dbReference type="EC" id="3.1.4.3" evidence="3"/>
<keyword evidence="10" id="KW-1185">Reference proteome</keyword>
<dbReference type="SUPFAM" id="SSF53649">
    <property type="entry name" value="Alkaline phosphatase-like"/>
    <property type="match status" value="1"/>
</dbReference>
<accession>A0ABT1PAG9</accession>
<reference evidence="9 10" key="1">
    <citation type="submission" date="2022-06" db="EMBL/GenBank/DDBJ databases">
        <title>Draft genome sequence of type strain Streptomyces rubrisoli DSM 42083.</title>
        <authorList>
            <person name="Duangmal K."/>
            <person name="Klaysubun C."/>
        </authorList>
    </citation>
    <scope>NUCLEOTIDE SEQUENCE [LARGE SCALE GENOMIC DNA]</scope>
    <source>
        <strain evidence="9 10">DSM 42083</strain>
    </source>
</reference>
<comment type="caution">
    <text evidence="9">The sequence shown here is derived from an EMBL/GenBank/DDBJ whole genome shotgun (WGS) entry which is preliminary data.</text>
</comment>
<comment type="similarity">
    <text evidence="2">Belongs to the bacterial phospholipase C family.</text>
</comment>
<keyword evidence="4" id="KW-0134">Cell wall</keyword>
<dbReference type="InterPro" id="IPR017850">
    <property type="entry name" value="Alkaline_phosphatase_core_sf"/>
</dbReference>
<dbReference type="Proteomes" id="UP001206206">
    <property type="component" value="Unassembled WGS sequence"/>
</dbReference>
<sequence length="654" mass="71475">MSPISRRTLLGSAVAGGAALGSGALPGAVRQALAATGRRGPHGTLDDVEHVVILMQENRSFDHYYGTLNGVRGYQDTSLVRLPNGSDVLHQKLLGTLGGTTLLPWHLDTSTSDAQRIFDLDHSWNGTHSAWANGRYTNWIPAKSWYTMGYYRRQDIPFQYALADQFTLCDQYFCSTMASTNPNRLYLWTGMIDPRGTGGGPVTDNSEKGYTWTTYPERLQSAGISWKIYQQDDNFDDNPLAWFKQFQNAPKDSPLYTRGMVKRGPDDFAQDVASGRLPAVSWVVAPTDQSEHPNHPPAQGADFTASYVLDALAKHPQVWEKTVVFLNYDENDGFFDHVVPPVAPDGTPDEFVGGAPIGLGPRVPMIVISPWSRGGRVASEVFDHTSVLRFLENWTGVKEPNISAWRRTVCGDLMSAFDFRHKNSTAFPTLPDTKKLLADLAEQDKKVLPPIFPPIVQTFPETEPGDRPALPIGYRFGSSSRTDPAKGLLWTTVDNLGRLGAGLSIYTVNHRAFGAWRYTLPVGGTVTDFFSAQAVSGGPYDIDAHGPDGFLRGFKGDVRTWNDPAKGHPEITATEHADGVRLTLSNEGGKPVVFTVEVNKALFAPSSAPRTVTVAPGGTARVVLAPTSAGRYDHTVTADTGDGFERRFAGRLHP</sequence>
<dbReference type="PANTHER" id="PTHR31956:SF1">
    <property type="entry name" value="NON-SPECIFIC PHOSPHOLIPASE C1"/>
    <property type="match status" value="1"/>
</dbReference>
<dbReference type="Pfam" id="PF05506">
    <property type="entry name" value="PLipase_C_C"/>
    <property type="match status" value="2"/>
</dbReference>
<name>A0ABT1PAG9_9ACTN</name>
<evidence type="ECO:0000313" key="9">
    <source>
        <dbReference type="EMBL" id="MCQ4042369.1"/>
    </source>
</evidence>
<keyword evidence="5" id="KW-0378">Hydrolase</keyword>
<dbReference type="RefSeq" id="WP_255926462.1">
    <property type="nucleotide sequence ID" value="NZ_JANFNH010000006.1"/>
</dbReference>
<comment type="subcellular location">
    <subcellularLocation>
        <location evidence="1">Secreted</location>
        <location evidence="1">Cell wall</location>
    </subcellularLocation>
</comment>
<gene>
    <name evidence="9" type="ORF">NON19_10045</name>
</gene>
<evidence type="ECO:0000256" key="7">
    <source>
        <dbReference type="ARBA" id="ARBA00048421"/>
    </source>
</evidence>
<dbReference type="PANTHER" id="PTHR31956">
    <property type="entry name" value="NON-SPECIFIC PHOSPHOLIPASE C4-RELATED"/>
    <property type="match status" value="1"/>
</dbReference>
<dbReference type="InterPro" id="IPR006311">
    <property type="entry name" value="TAT_signal"/>
</dbReference>
<protein>
    <recommendedName>
        <fullName evidence="3">phospholipase C</fullName>
        <ecNumber evidence="3">3.1.4.3</ecNumber>
    </recommendedName>
</protein>
<dbReference type="EMBL" id="JANFNH010000006">
    <property type="protein sequence ID" value="MCQ4042369.1"/>
    <property type="molecule type" value="Genomic_DNA"/>
</dbReference>
<proteinExistence type="inferred from homology"/>
<feature type="domain" description="Bacterial phospholipase C C-terminal" evidence="8">
    <location>
        <begin position="576"/>
        <end position="651"/>
    </location>
</feature>
<evidence type="ECO:0000259" key="8">
    <source>
        <dbReference type="Pfam" id="PF05506"/>
    </source>
</evidence>
<dbReference type="InterPro" id="IPR007312">
    <property type="entry name" value="Phosphoesterase"/>
</dbReference>
<evidence type="ECO:0000256" key="1">
    <source>
        <dbReference type="ARBA" id="ARBA00004191"/>
    </source>
</evidence>
<dbReference type="CDD" id="cd16014">
    <property type="entry name" value="PLC"/>
    <property type="match status" value="1"/>
</dbReference>
<evidence type="ECO:0000256" key="6">
    <source>
        <dbReference type="ARBA" id="ARBA00023026"/>
    </source>
</evidence>